<keyword evidence="4" id="KW-1185">Reference proteome</keyword>
<sequence length="497" mass="53735">MARLATGATATLVGLALAHPAGAAELVIEQVTVVSPQLAAAQPKQNVLVRDGRIVSVSSKPVSAAAGAVRLDGRGKFLTPGLMDSHVHVGDVPGFPGGADADPAMGAIRDAYVRQQPRSYLYYGVTQVVNLLSTPDAAAAFEAQPQHPDFYRCAATFVLDGYPSVFIEDKAIRYRAMPDFIYEPASAAEHPLPAGMDAAQHTPEAVIGKLAESGVRCIKIFIENGFGPASDWPVMSKETLQRVRAETRKRGLLLLAHANAIDMQRLAVEAQVDVIAHGLWNWNEYSTDQGVPPAIATHLREIHAKKIGFQSTLRVIAGLADLFREDTLKDPAYAKVVPPSLLAWYATPAGQWFKEEVRKGLGGVPDMKAMHTYMVISSYGMRATKYLSDLGHPLLLGSDTPSAPTFGNQPGYDTYREMRMMAQSGVPLPAIFRAGTINNARQFGLDKEYGTVETGKVANLLLLTANPLETMRAWTSIDRVILRGSVIKRESLAAPRE</sequence>
<dbReference type="Pfam" id="PF01979">
    <property type="entry name" value="Amidohydro_1"/>
    <property type="match status" value="1"/>
</dbReference>
<dbReference type="Gene3D" id="2.30.40.10">
    <property type="entry name" value="Urease, subunit C, domain 1"/>
    <property type="match status" value="2"/>
</dbReference>
<accession>A0A829YCP1</accession>
<reference evidence="4" key="1">
    <citation type="submission" date="2020-01" db="EMBL/GenBank/DDBJ databases">
        <title>'Steroidobacter agaridevorans' sp. nov., agar-degrading bacteria isolated from rhizosphere soils.</title>
        <authorList>
            <person name="Ikenaga M."/>
            <person name="Kataoka M."/>
            <person name="Murouchi A."/>
            <person name="Katsuragi S."/>
            <person name="Sakai M."/>
        </authorList>
    </citation>
    <scope>NUCLEOTIDE SEQUENCE [LARGE SCALE GENOMIC DNA]</scope>
    <source>
        <strain evidence="4">YU21-B</strain>
    </source>
</reference>
<dbReference type="InterPro" id="IPR051781">
    <property type="entry name" value="Metallo-dep_Hydrolase"/>
</dbReference>
<dbReference type="SUPFAM" id="SSF51338">
    <property type="entry name" value="Composite domain of metallo-dependent hydrolases"/>
    <property type="match status" value="1"/>
</dbReference>
<dbReference type="InterPro" id="IPR006680">
    <property type="entry name" value="Amidohydro-rel"/>
</dbReference>
<dbReference type="Gene3D" id="1.20.58.520">
    <property type="entry name" value="Amidohydrolase"/>
    <property type="match status" value="1"/>
</dbReference>
<feature type="domain" description="Amidohydrolase-related" evidence="2">
    <location>
        <begin position="382"/>
        <end position="486"/>
    </location>
</feature>
<dbReference type="Gene3D" id="3.20.20.140">
    <property type="entry name" value="Metal-dependent hydrolases"/>
    <property type="match status" value="1"/>
</dbReference>
<dbReference type="Gene3D" id="3.30.110.90">
    <property type="entry name" value="Amidohydrolase"/>
    <property type="match status" value="1"/>
</dbReference>
<dbReference type="InterPro" id="IPR032466">
    <property type="entry name" value="Metal_Hydrolase"/>
</dbReference>
<evidence type="ECO:0000313" key="4">
    <source>
        <dbReference type="Proteomes" id="UP000445000"/>
    </source>
</evidence>
<keyword evidence="1" id="KW-0732">Signal</keyword>
<feature type="signal peptide" evidence="1">
    <location>
        <begin position="1"/>
        <end position="23"/>
    </location>
</feature>
<dbReference type="SUPFAM" id="SSF51556">
    <property type="entry name" value="Metallo-dependent hydrolases"/>
    <property type="match status" value="1"/>
</dbReference>
<protein>
    <recommendedName>
        <fullName evidence="2">Amidohydrolase-related domain-containing protein</fullName>
    </recommendedName>
</protein>
<name>A0A829YCP1_9GAMM</name>
<evidence type="ECO:0000313" key="3">
    <source>
        <dbReference type="EMBL" id="GFE81144.1"/>
    </source>
</evidence>
<feature type="chain" id="PRO_5032395911" description="Amidohydrolase-related domain-containing protein" evidence="1">
    <location>
        <begin position="24"/>
        <end position="497"/>
    </location>
</feature>
<evidence type="ECO:0000256" key="1">
    <source>
        <dbReference type="SAM" id="SignalP"/>
    </source>
</evidence>
<organism evidence="3 4">
    <name type="scientific">Steroidobacter agaridevorans</name>
    <dbReference type="NCBI Taxonomy" id="2695856"/>
    <lineage>
        <taxon>Bacteria</taxon>
        <taxon>Pseudomonadati</taxon>
        <taxon>Pseudomonadota</taxon>
        <taxon>Gammaproteobacteria</taxon>
        <taxon>Steroidobacterales</taxon>
        <taxon>Steroidobacteraceae</taxon>
        <taxon>Steroidobacter</taxon>
    </lineage>
</organism>
<dbReference type="EMBL" id="BLJN01000003">
    <property type="protein sequence ID" value="GFE81144.1"/>
    <property type="molecule type" value="Genomic_DNA"/>
</dbReference>
<dbReference type="AlphaFoldDB" id="A0A829YCP1"/>
<dbReference type="PANTHER" id="PTHR43135">
    <property type="entry name" value="ALPHA-D-RIBOSE 1-METHYLPHOSPHONATE 5-TRIPHOSPHATE DIPHOSPHATASE"/>
    <property type="match status" value="1"/>
</dbReference>
<proteinExistence type="predicted"/>
<dbReference type="InterPro" id="IPR011059">
    <property type="entry name" value="Metal-dep_hydrolase_composite"/>
</dbReference>
<gene>
    <name evidence="3" type="ORF">GCM10011487_31440</name>
</gene>
<dbReference type="Proteomes" id="UP000445000">
    <property type="component" value="Unassembled WGS sequence"/>
</dbReference>
<dbReference type="GO" id="GO:0016810">
    <property type="term" value="F:hydrolase activity, acting on carbon-nitrogen (but not peptide) bonds"/>
    <property type="evidence" value="ECO:0007669"/>
    <property type="project" value="InterPro"/>
</dbReference>
<evidence type="ECO:0000259" key="2">
    <source>
        <dbReference type="Pfam" id="PF01979"/>
    </source>
</evidence>
<comment type="caution">
    <text evidence="3">The sequence shown here is derived from an EMBL/GenBank/DDBJ whole genome shotgun (WGS) entry which is preliminary data.</text>
</comment>
<dbReference type="PANTHER" id="PTHR43135:SF3">
    <property type="entry name" value="ALPHA-D-RIBOSE 1-METHYLPHOSPHONATE 5-TRIPHOSPHATE DIPHOSPHATASE"/>
    <property type="match status" value="1"/>
</dbReference>